<protein>
    <submittedName>
        <fullName evidence="1">Uncharacterized protein</fullName>
    </submittedName>
</protein>
<name>A0A1W1I6K5_9BACT</name>
<evidence type="ECO:0000313" key="2">
    <source>
        <dbReference type="Proteomes" id="UP000192042"/>
    </source>
</evidence>
<dbReference type="EMBL" id="LT828648">
    <property type="protein sequence ID" value="SLM48642.1"/>
    <property type="molecule type" value="Genomic_DNA"/>
</dbReference>
<evidence type="ECO:0000313" key="1">
    <source>
        <dbReference type="EMBL" id="SLM48642.1"/>
    </source>
</evidence>
<sequence>MGLLQRLKHDLKAGLATLRLGTAQAANRALEETELLRLRLEARKIDQRLIEFYRDLGERAVDLREAGEPAERVLYDAEVGRLVAEIHQLKHAGRKLEAEMREIRNSE</sequence>
<dbReference type="OrthoDB" id="9799964at2"/>
<proteinExistence type="predicted"/>
<keyword evidence="2" id="KW-1185">Reference proteome</keyword>
<reference evidence="1 2" key="1">
    <citation type="submission" date="2017-03" db="EMBL/GenBank/DDBJ databases">
        <authorList>
            <person name="Afonso C.L."/>
            <person name="Miller P.J."/>
            <person name="Scott M.A."/>
            <person name="Spackman E."/>
            <person name="Goraichik I."/>
            <person name="Dimitrov K.M."/>
            <person name="Suarez D.L."/>
            <person name="Swayne D.E."/>
        </authorList>
    </citation>
    <scope>NUCLEOTIDE SEQUENCE [LARGE SCALE GENOMIC DNA]</scope>
    <source>
        <strain evidence="1">Genome sequencing of Nitrospira japonica strain NJ11</strain>
    </source>
</reference>
<gene>
    <name evidence="1" type="ORF">NSJP_2470</name>
</gene>
<organism evidence="1 2">
    <name type="scientific">Nitrospira japonica</name>
    <dbReference type="NCBI Taxonomy" id="1325564"/>
    <lineage>
        <taxon>Bacteria</taxon>
        <taxon>Pseudomonadati</taxon>
        <taxon>Nitrospirota</taxon>
        <taxon>Nitrospiria</taxon>
        <taxon>Nitrospirales</taxon>
        <taxon>Nitrospiraceae</taxon>
        <taxon>Nitrospira</taxon>
    </lineage>
</organism>
<dbReference type="STRING" id="1325564.NSJP_2470"/>
<dbReference type="KEGG" id="nja:NSJP_2470"/>
<dbReference type="Proteomes" id="UP000192042">
    <property type="component" value="Chromosome I"/>
</dbReference>
<dbReference type="RefSeq" id="WP_080886998.1">
    <property type="nucleotide sequence ID" value="NZ_LT828648.1"/>
</dbReference>
<dbReference type="AlphaFoldDB" id="A0A1W1I6K5"/>
<accession>A0A1W1I6K5</accession>